<keyword evidence="4 8" id="KW-1133">Transmembrane helix</keyword>
<dbReference type="AlphaFoldDB" id="A0AAU9W7D8"/>
<sequence>MVSAEVKIPLSILAVLVMFTNGVVCFLVCINKNLRTYTNGFIVSLAVSDILVGVTLFLQYALSVKEAVTLNILYTTALVGSVANLSAVTFDRYVACMRPFNYANTIVKSFFPIVAFCWIMAVVCAVLPLSWTDSDVAGFALRIYQICILLLGIAIPYVCIFISYVRISRQVRKIVTRERKLVSSVKACPRADLRARRVSSEAKVTKVFVVIAVMFVLSWLPIIWTTLVYALGKPQLLPKHVALLSPFTLAFGSIVNPLLYSFMKPDFKSVFRKLFHLNKVPQRSRREQHLSRNNTSEFPAPSAVTTPSTLNLQSVALINISQISG</sequence>
<feature type="region of interest" description="Disordered" evidence="7">
    <location>
        <begin position="285"/>
        <end position="305"/>
    </location>
</feature>
<feature type="transmembrane region" description="Helical" evidence="8">
    <location>
        <begin position="6"/>
        <end position="29"/>
    </location>
</feature>
<dbReference type="InterPro" id="IPR017452">
    <property type="entry name" value="GPCR_Rhodpsn_7TM"/>
</dbReference>
<organism evidence="10 11">
    <name type="scientific">Pocillopora meandrina</name>
    <dbReference type="NCBI Taxonomy" id="46732"/>
    <lineage>
        <taxon>Eukaryota</taxon>
        <taxon>Metazoa</taxon>
        <taxon>Cnidaria</taxon>
        <taxon>Anthozoa</taxon>
        <taxon>Hexacorallia</taxon>
        <taxon>Scleractinia</taxon>
        <taxon>Astrocoeniina</taxon>
        <taxon>Pocilloporidae</taxon>
        <taxon>Pocillopora</taxon>
    </lineage>
</organism>
<dbReference type="CDD" id="cd00637">
    <property type="entry name" value="7tm_classA_rhodopsin-like"/>
    <property type="match status" value="1"/>
</dbReference>
<keyword evidence="2" id="KW-1003">Cell membrane</keyword>
<evidence type="ECO:0000256" key="8">
    <source>
        <dbReference type="SAM" id="Phobius"/>
    </source>
</evidence>
<feature type="transmembrane region" description="Helical" evidence="8">
    <location>
        <begin position="68"/>
        <end position="90"/>
    </location>
</feature>
<dbReference type="Proteomes" id="UP001159428">
    <property type="component" value="Unassembled WGS sequence"/>
</dbReference>
<name>A0AAU9W7D8_9CNID</name>
<feature type="domain" description="G-protein coupled receptors family 1 profile" evidence="9">
    <location>
        <begin position="20"/>
        <end position="260"/>
    </location>
</feature>
<evidence type="ECO:0000256" key="7">
    <source>
        <dbReference type="SAM" id="MobiDB-lite"/>
    </source>
</evidence>
<feature type="transmembrane region" description="Helical" evidence="8">
    <location>
        <begin position="243"/>
        <end position="263"/>
    </location>
</feature>
<dbReference type="Pfam" id="PF00001">
    <property type="entry name" value="7tm_1"/>
    <property type="match status" value="1"/>
</dbReference>
<dbReference type="SUPFAM" id="SSF81321">
    <property type="entry name" value="Family A G protein-coupled receptor-like"/>
    <property type="match status" value="1"/>
</dbReference>
<dbReference type="GO" id="GO:0004930">
    <property type="term" value="F:G protein-coupled receptor activity"/>
    <property type="evidence" value="ECO:0007669"/>
    <property type="project" value="InterPro"/>
</dbReference>
<feature type="transmembrane region" description="Helical" evidence="8">
    <location>
        <begin position="41"/>
        <end position="62"/>
    </location>
</feature>
<dbReference type="PANTHER" id="PTHR24241">
    <property type="entry name" value="NEUROPEPTIDE RECEPTOR-RELATED G-PROTEIN COUPLED RECEPTOR"/>
    <property type="match status" value="1"/>
</dbReference>
<reference evidence="10 11" key="1">
    <citation type="submission" date="2022-05" db="EMBL/GenBank/DDBJ databases">
        <authorList>
            <consortium name="Genoscope - CEA"/>
            <person name="William W."/>
        </authorList>
    </citation>
    <scope>NUCLEOTIDE SEQUENCE [LARGE SCALE GENOMIC DNA]</scope>
</reference>
<feature type="transmembrane region" description="Helical" evidence="8">
    <location>
        <begin position="110"/>
        <end position="131"/>
    </location>
</feature>
<comment type="caution">
    <text evidence="10">The sequence shown here is derived from an EMBL/GenBank/DDBJ whole genome shotgun (WGS) entry which is preliminary data.</text>
</comment>
<evidence type="ECO:0000259" key="9">
    <source>
        <dbReference type="PROSITE" id="PS50262"/>
    </source>
</evidence>
<dbReference type="SMART" id="SM01381">
    <property type="entry name" value="7TM_GPCR_Srsx"/>
    <property type="match status" value="1"/>
</dbReference>
<proteinExistence type="predicted"/>
<evidence type="ECO:0000256" key="1">
    <source>
        <dbReference type="ARBA" id="ARBA00004651"/>
    </source>
</evidence>
<dbReference type="EMBL" id="CALNXJ010000009">
    <property type="protein sequence ID" value="CAH3104330.1"/>
    <property type="molecule type" value="Genomic_DNA"/>
</dbReference>
<keyword evidence="11" id="KW-1185">Reference proteome</keyword>
<evidence type="ECO:0000313" key="10">
    <source>
        <dbReference type="EMBL" id="CAH3104330.1"/>
    </source>
</evidence>
<feature type="transmembrane region" description="Helical" evidence="8">
    <location>
        <begin position="207"/>
        <end position="231"/>
    </location>
</feature>
<dbReference type="GO" id="GO:0005886">
    <property type="term" value="C:plasma membrane"/>
    <property type="evidence" value="ECO:0007669"/>
    <property type="project" value="UniProtKB-SubCell"/>
</dbReference>
<accession>A0AAU9W7D8</accession>
<evidence type="ECO:0000313" key="11">
    <source>
        <dbReference type="Proteomes" id="UP001159428"/>
    </source>
</evidence>
<keyword evidence="3 8" id="KW-0812">Transmembrane</keyword>
<dbReference type="InterPro" id="IPR000276">
    <property type="entry name" value="GPCR_Rhodpsn"/>
</dbReference>
<evidence type="ECO:0000256" key="3">
    <source>
        <dbReference type="ARBA" id="ARBA00022692"/>
    </source>
</evidence>
<dbReference type="PRINTS" id="PR00237">
    <property type="entry name" value="GPCRRHODOPSN"/>
</dbReference>
<dbReference type="Gene3D" id="1.20.1070.10">
    <property type="entry name" value="Rhodopsin 7-helix transmembrane proteins"/>
    <property type="match status" value="1"/>
</dbReference>
<comment type="subcellular location">
    <subcellularLocation>
        <location evidence="1">Cell membrane</location>
        <topology evidence="1">Multi-pass membrane protein</topology>
    </subcellularLocation>
</comment>
<keyword evidence="6" id="KW-0675">Receptor</keyword>
<gene>
    <name evidence="10" type="ORF">PMEA_00034662</name>
</gene>
<feature type="compositionally biased region" description="Polar residues" evidence="7">
    <location>
        <begin position="291"/>
        <end position="305"/>
    </location>
</feature>
<evidence type="ECO:0000256" key="6">
    <source>
        <dbReference type="ARBA" id="ARBA00023170"/>
    </source>
</evidence>
<protein>
    <recommendedName>
        <fullName evidence="9">G-protein coupled receptors family 1 profile domain-containing protein</fullName>
    </recommendedName>
</protein>
<evidence type="ECO:0000256" key="4">
    <source>
        <dbReference type="ARBA" id="ARBA00022989"/>
    </source>
</evidence>
<evidence type="ECO:0000256" key="2">
    <source>
        <dbReference type="ARBA" id="ARBA00022475"/>
    </source>
</evidence>
<keyword evidence="5 8" id="KW-0472">Membrane</keyword>
<evidence type="ECO:0000256" key="5">
    <source>
        <dbReference type="ARBA" id="ARBA00023136"/>
    </source>
</evidence>
<feature type="transmembrane region" description="Helical" evidence="8">
    <location>
        <begin position="143"/>
        <end position="165"/>
    </location>
</feature>
<dbReference type="PROSITE" id="PS50262">
    <property type="entry name" value="G_PROTEIN_RECEP_F1_2"/>
    <property type="match status" value="1"/>
</dbReference>